<dbReference type="GO" id="GO:0009099">
    <property type="term" value="P:L-valine biosynthetic process"/>
    <property type="evidence" value="ECO:0007669"/>
    <property type="project" value="TreeGrafter"/>
</dbReference>
<comment type="catalytic activity">
    <reaction evidence="11">
        <text>L-valine + 2-oxoglutarate = 3-methyl-2-oxobutanoate + L-glutamate</text>
        <dbReference type="Rhea" id="RHEA:24813"/>
        <dbReference type="ChEBI" id="CHEBI:11851"/>
        <dbReference type="ChEBI" id="CHEBI:16810"/>
        <dbReference type="ChEBI" id="CHEBI:29985"/>
        <dbReference type="ChEBI" id="CHEBI:57762"/>
        <dbReference type="EC" id="2.6.1.42"/>
    </reaction>
</comment>
<dbReference type="CDD" id="cd01557">
    <property type="entry name" value="BCAT_beta_family"/>
    <property type="match status" value="1"/>
</dbReference>
<dbReference type="WBParaSite" id="HCON_00049200-00001">
    <property type="protein sequence ID" value="HCON_00049200-00001"/>
    <property type="gene ID" value="HCON_00049200"/>
</dbReference>
<protein>
    <recommendedName>
        <fullName evidence="11">Branched-chain-amino-acid aminotransferase</fullName>
        <ecNumber evidence="11">2.6.1.42</ecNumber>
    </recommendedName>
</protein>
<dbReference type="Gene3D" id="3.20.10.10">
    <property type="entry name" value="D-amino Acid Aminotransferase, subunit A, domain 2"/>
    <property type="match status" value="1"/>
</dbReference>
<keyword evidence="3 11" id="KW-0032">Aminotransferase</keyword>
<dbReference type="PROSITE" id="PS00770">
    <property type="entry name" value="AA_TRANSFER_CLASS_4"/>
    <property type="match status" value="1"/>
</dbReference>
<dbReference type="Gene3D" id="3.30.470.10">
    <property type="match status" value="1"/>
</dbReference>
<dbReference type="InterPro" id="IPR043131">
    <property type="entry name" value="BCAT-like_N"/>
</dbReference>
<dbReference type="PANTHER" id="PTHR11825:SF44">
    <property type="entry name" value="BRANCHED-CHAIN-AMINO-ACID AMINOTRANSFERASE"/>
    <property type="match status" value="1"/>
</dbReference>
<dbReference type="NCBIfam" id="TIGR01123">
    <property type="entry name" value="ilvE_II"/>
    <property type="match status" value="1"/>
</dbReference>
<dbReference type="InterPro" id="IPR018300">
    <property type="entry name" value="Aminotrans_IV_CS"/>
</dbReference>
<evidence type="ECO:0000256" key="2">
    <source>
        <dbReference type="ARBA" id="ARBA00009320"/>
    </source>
</evidence>
<feature type="modified residue" description="N6-(pyridoxal phosphate)lysine" evidence="8">
    <location>
        <position position="228"/>
    </location>
</feature>
<dbReference type="NCBIfam" id="NF009897">
    <property type="entry name" value="PRK13357.1"/>
    <property type="match status" value="1"/>
</dbReference>
<comment type="cofactor">
    <cofactor evidence="1 10">
        <name>pyridoxal 5'-phosphate</name>
        <dbReference type="ChEBI" id="CHEBI:597326"/>
    </cofactor>
</comment>
<evidence type="ECO:0000256" key="10">
    <source>
        <dbReference type="RuleBase" id="RU004516"/>
    </source>
</evidence>
<dbReference type="GO" id="GO:0005739">
    <property type="term" value="C:mitochondrion"/>
    <property type="evidence" value="ECO:0007669"/>
    <property type="project" value="TreeGrafter"/>
</dbReference>
<dbReference type="PIRSF" id="PIRSF006468">
    <property type="entry name" value="BCAT1"/>
    <property type="match status" value="1"/>
</dbReference>
<evidence type="ECO:0000256" key="4">
    <source>
        <dbReference type="ARBA" id="ARBA00022605"/>
    </source>
</evidence>
<dbReference type="InterPro" id="IPR001544">
    <property type="entry name" value="Aminotrans_IV"/>
</dbReference>
<dbReference type="InterPro" id="IPR043132">
    <property type="entry name" value="BCAT-like_C"/>
</dbReference>
<keyword evidence="6 10" id="KW-0663">Pyridoxal phosphate</keyword>
<accession>A0A7I5E7J2</accession>
<dbReference type="GO" id="GO:0004084">
    <property type="term" value="F:branched-chain-amino-acid transaminase activity"/>
    <property type="evidence" value="ECO:0007669"/>
    <property type="project" value="UniProtKB-EC"/>
</dbReference>
<dbReference type="EC" id="2.6.1.42" evidence="11"/>
<evidence type="ECO:0000256" key="6">
    <source>
        <dbReference type="ARBA" id="ARBA00022898"/>
    </source>
</evidence>
<dbReference type="OMA" id="GKEEHEW"/>
<dbReference type="InterPro" id="IPR005786">
    <property type="entry name" value="B_amino_transII"/>
</dbReference>
<sequence length="397" mass="44551">MFSPLRCFSRKATSVLNHYSSSAVKDKMQSFYHSELQVIKQEKPKSLPKNREPLGFGLLFSDHMLEVDWSSDDGWTKPKILPYENFSLDPACKVFHYATELFEGMKAYRGDDGRIRLFRPHLNMDRMRQSAKRAALPDFDGEQLLECIKDLVRVDQAWVPEEKGAALYIRPTLIGTEPSLAVSNSKRAKLFVITSPVGAYFTNGFAPIKLLADAKFARAARGGVGAFKMGSNYGPTMSVAAESVSEGCQQVLWLSGKEHYVTEAGAMNVFLHWKNERGENELITPSLDSGLILPGITRLSILQLARDLGNVKVTERDFTMNELKNAVKENRAYEFFGSGTAVVLSPIDSILYKADGRNEDIRFPKIDITKSLMAKLFNTITDIQYGRKSRPGWTVEI</sequence>
<dbReference type="Pfam" id="PF01063">
    <property type="entry name" value="Aminotran_4"/>
    <property type="match status" value="1"/>
</dbReference>
<dbReference type="PANTHER" id="PTHR11825">
    <property type="entry name" value="SUBGROUP IIII AMINOTRANSFERASE"/>
    <property type="match status" value="1"/>
</dbReference>
<keyword evidence="7 11" id="KW-0100">Branched-chain amino acid biosynthesis</keyword>
<organism evidence="12 13">
    <name type="scientific">Haemonchus contortus</name>
    <name type="common">Barber pole worm</name>
    <dbReference type="NCBI Taxonomy" id="6289"/>
    <lineage>
        <taxon>Eukaryota</taxon>
        <taxon>Metazoa</taxon>
        <taxon>Ecdysozoa</taxon>
        <taxon>Nematoda</taxon>
        <taxon>Chromadorea</taxon>
        <taxon>Rhabditida</taxon>
        <taxon>Rhabditina</taxon>
        <taxon>Rhabditomorpha</taxon>
        <taxon>Strongyloidea</taxon>
        <taxon>Trichostrongylidae</taxon>
        <taxon>Haemonchus</taxon>
    </lineage>
</organism>
<dbReference type="FunFam" id="3.30.470.10:FF:000002">
    <property type="entry name" value="Branched-chain-amino-acid aminotransferase"/>
    <property type="match status" value="1"/>
</dbReference>
<evidence type="ECO:0000256" key="1">
    <source>
        <dbReference type="ARBA" id="ARBA00001933"/>
    </source>
</evidence>
<dbReference type="AlphaFoldDB" id="A0A7I5E7J2"/>
<evidence type="ECO:0000313" key="12">
    <source>
        <dbReference type="Proteomes" id="UP000025227"/>
    </source>
</evidence>
<dbReference type="Proteomes" id="UP000025227">
    <property type="component" value="Unplaced"/>
</dbReference>
<dbReference type="OrthoDB" id="1732691at2759"/>
<evidence type="ECO:0000256" key="11">
    <source>
        <dbReference type="RuleBase" id="RU004517"/>
    </source>
</evidence>
<keyword evidence="5 11" id="KW-0808">Transferase</keyword>
<comment type="catalytic activity">
    <reaction evidence="11">
        <text>L-isoleucine + 2-oxoglutarate = (S)-3-methyl-2-oxopentanoate + L-glutamate</text>
        <dbReference type="Rhea" id="RHEA:24801"/>
        <dbReference type="ChEBI" id="CHEBI:16810"/>
        <dbReference type="ChEBI" id="CHEBI:29985"/>
        <dbReference type="ChEBI" id="CHEBI:35146"/>
        <dbReference type="ChEBI" id="CHEBI:58045"/>
        <dbReference type="EC" id="2.6.1.42"/>
    </reaction>
</comment>
<name>A0A7I5E7J2_HAECO</name>
<comment type="catalytic activity">
    <reaction evidence="11">
        <text>L-leucine + 2-oxoglutarate = 4-methyl-2-oxopentanoate + L-glutamate</text>
        <dbReference type="Rhea" id="RHEA:18321"/>
        <dbReference type="ChEBI" id="CHEBI:16810"/>
        <dbReference type="ChEBI" id="CHEBI:17865"/>
        <dbReference type="ChEBI" id="CHEBI:29985"/>
        <dbReference type="ChEBI" id="CHEBI:57427"/>
        <dbReference type="EC" id="2.6.1.42"/>
    </reaction>
</comment>
<evidence type="ECO:0000256" key="8">
    <source>
        <dbReference type="PIRSR" id="PIRSR006468-1"/>
    </source>
</evidence>
<evidence type="ECO:0000256" key="5">
    <source>
        <dbReference type="ARBA" id="ARBA00022679"/>
    </source>
</evidence>
<proteinExistence type="inferred from homology"/>
<dbReference type="InterPro" id="IPR033939">
    <property type="entry name" value="BCAT_family"/>
</dbReference>
<evidence type="ECO:0000256" key="7">
    <source>
        <dbReference type="ARBA" id="ARBA00023304"/>
    </source>
</evidence>
<dbReference type="SUPFAM" id="SSF56752">
    <property type="entry name" value="D-aminoacid aminotransferase-like PLP-dependent enzymes"/>
    <property type="match status" value="1"/>
</dbReference>
<dbReference type="InterPro" id="IPR036038">
    <property type="entry name" value="Aminotransferase-like"/>
</dbReference>
<keyword evidence="4 11" id="KW-0028">Amino-acid biosynthesis</keyword>
<dbReference type="GO" id="GO:0009098">
    <property type="term" value="P:L-leucine biosynthetic process"/>
    <property type="evidence" value="ECO:0007669"/>
    <property type="project" value="TreeGrafter"/>
</dbReference>
<evidence type="ECO:0000256" key="9">
    <source>
        <dbReference type="RuleBase" id="RU004106"/>
    </source>
</evidence>
<comment type="similarity">
    <text evidence="2 9">Belongs to the class-IV pyridoxal-phosphate-dependent aminotransferase family.</text>
</comment>
<evidence type="ECO:0000313" key="13">
    <source>
        <dbReference type="WBParaSite" id="HCON_00049200-00001"/>
    </source>
</evidence>
<evidence type="ECO:0000256" key="3">
    <source>
        <dbReference type="ARBA" id="ARBA00022576"/>
    </source>
</evidence>
<reference evidence="13" key="1">
    <citation type="submission" date="2020-12" db="UniProtKB">
        <authorList>
            <consortium name="WormBaseParasite"/>
        </authorList>
    </citation>
    <scope>IDENTIFICATION</scope>
    <source>
        <strain evidence="13">MHco3</strain>
    </source>
</reference>
<keyword evidence="12" id="KW-1185">Reference proteome</keyword>